<evidence type="ECO:0000313" key="2">
    <source>
        <dbReference type="Proteomes" id="UP000361468"/>
    </source>
</evidence>
<proteinExistence type="predicted"/>
<comment type="caution">
    <text evidence="1">The sequence shown here is derived from an EMBL/GenBank/DDBJ whole genome shotgun (WGS) entry which is preliminary data.</text>
</comment>
<dbReference type="EMBL" id="CABPSO010000022">
    <property type="protein sequence ID" value="VVE72988.1"/>
    <property type="molecule type" value="Genomic_DNA"/>
</dbReference>
<evidence type="ECO:0008006" key="3">
    <source>
        <dbReference type="Google" id="ProtNLM"/>
    </source>
</evidence>
<protein>
    <recommendedName>
        <fullName evidence="3">Phage tail protein</fullName>
    </recommendedName>
</protein>
<name>A0ABY6WUQ7_9BURK</name>
<organism evidence="1 2">
    <name type="scientific">Pandoraea pnomenusa</name>
    <dbReference type="NCBI Taxonomy" id="93220"/>
    <lineage>
        <taxon>Bacteria</taxon>
        <taxon>Pseudomonadati</taxon>
        <taxon>Pseudomonadota</taxon>
        <taxon>Betaproteobacteria</taxon>
        <taxon>Burkholderiales</taxon>
        <taxon>Burkholderiaceae</taxon>
        <taxon>Pandoraea</taxon>
    </lineage>
</organism>
<gene>
    <name evidence="1" type="ORF">PPN31119_04467</name>
</gene>
<accession>A0ABY6WUQ7</accession>
<keyword evidence="2" id="KW-1185">Reference proteome</keyword>
<dbReference type="Proteomes" id="UP000361468">
    <property type="component" value="Unassembled WGS sequence"/>
</dbReference>
<reference evidence="1 2" key="1">
    <citation type="submission" date="2019-08" db="EMBL/GenBank/DDBJ databases">
        <authorList>
            <person name="Peeters C."/>
        </authorList>
    </citation>
    <scope>NUCLEOTIDE SEQUENCE [LARGE SCALE GENOMIC DNA]</scope>
    <source>
        <strain evidence="1 2">LMG 31119</strain>
    </source>
</reference>
<evidence type="ECO:0000313" key="1">
    <source>
        <dbReference type="EMBL" id="VVE72988.1"/>
    </source>
</evidence>
<sequence length="118" mass="12831">MKSKTVYQADQYGFFQYPTVANELPLSPGSFNVPYGAYEDAPPLFGSGMAAKRAGDRWAVVEDRRGQVFYLVSSGDEYRFGEVVEVDGESVTYDGGGAVPAWLTLEAPAPVQIHEGET</sequence>
<dbReference type="RefSeq" id="WP_150646733.1">
    <property type="nucleotide sequence ID" value="NZ_CABPSO010000022.1"/>
</dbReference>